<dbReference type="Pfam" id="PF00450">
    <property type="entry name" value="Peptidase_S10"/>
    <property type="match status" value="1"/>
</dbReference>
<evidence type="ECO:0000256" key="1">
    <source>
        <dbReference type="ARBA" id="ARBA00009431"/>
    </source>
</evidence>
<evidence type="ECO:0000256" key="2">
    <source>
        <dbReference type="ARBA" id="ARBA00022645"/>
    </source>
</evidence>
<dbReference type="GO" id="GO:0000324">
    <property type="term" value="C:fungal-type vacuole"/>
    <property type="evidence" value="ECO:0007669"/>
    <property type="project" value="TreeGrafter"/>
</dbReference>
<dbReference type="PROSITE" id="PS00131">
    <property type="entry name" value="CARBOXYPEPT_SER_SER"/>
    <property type="match status" value="1"/>
</dbReference>
<name>A0A1L7W018_FUSPR</name>
<gene>
    <name evidence="7" type="ORF">FPRO_11442</name>
</gene>
<evidence type="ECO:0000256" key="5">
    <source>
        <dbReference type="ARBA" id="ARBA00023180"/>
    </source>
</evidence>
<dbReference type="SUPFAM" id="SSF53474">
    <property type="entry name" value="alpha/beta-Hydrolases"/>
    <property type="match status" value="1"/>
</dbReference>
<dbReference type="RefSeq" id="XP_031086529.1">
    <property type="nucleotide sequence ID" value="XM_031220919.1"/>
</dbReference>
<keyword evidence="5" id="KW-0325">Glycoprotein</keyword>
<keyword evidence="3 6" id="KW-0645">Protease</keyword>
<dbReference type="GO" id="GO:0004185">
    <property type="term" value="F:serine-type carboxypeptidase activity"/>
    <property type="evidence" value="ECO:0007669"/>
    <property type="project" value="UniProtKB-UniRule"/>
</dbReference>
<keyword evidence="6" id="KW-0732">Signal</keyword>
<keyword evidence="2 6" id="KW-0121">Carboxypeptidase</keyword>
<feature type="signal peptide" evidence="6">
    <location>
        <begin position="1"/>
        <end position="22"/>
    </location>
</feature>
<dbReference type="PROSITE" id="PS00560">
    <property type="entry name" value="CARBOXYPEPT_SER_HIS"/>
    <property type="match status" value="1"/>
</dbReference>
<dbReference type="VEuPathDB" id="FungiDB:FPRO_11442"/>
<dbReference type="InterPro" id="IPR001563">
    <property type="entry name" value="Peptidase_S10"/>
</dbReference>
<reference evidence="8" key="1">
    <citation type="journal article" date="2016" name="Genome Biol. Evol.">
        <title>Comparative 'omics' of the Fusarium fujikuroi species complex highlights differences in genetic potential and metabolite synthesis.</title>
        <authorList>
            <person name="Niehaus E.-M."/>
            <person name="Muensterkoetter M."/>
            <person name="Proctor R.H."/>
            <person name="Brown D.W."/>
            <person name="Sharon A."/>
            <person name="Idan Y."/>
            <person name="Oren-Young L."/>
            <person name="Sieber C.M."/>
            <person name="Novak O."/>
            <person name="Pencik A."/>
            <person name="Tarkowska D."/>
            <person name="Hromadova K."/>
            <person name="Freeman S."/>
            <person name="Maymon M."/>
            <person name="Elazar M."/>
            <person name="Youssef S.A."/>
            <person name="El-Shabrawy E.S.M."/>
            <person name="Shalaby A.B.A."/>
            <person name="Houterman P."/>
            <person name="Brock N.L."/>
            <person name="Burkhardt I."/>
            <person name="Tsavkelova E.A."/>
            <person name="Dickschat J.S."/>
            <person name="Galuszka P."/>
            <person name="Gueldener U."/>
            <person name="Tudzynski B."/>
        </authorList>
    </citation>
    <scope>NUCLEOTIDE SEQUENCE [LARGE SCALE GENOMIC DNA]</scope>
    <source>
        <strain evidence="8">ET1</strain>
    </source>
</reference>
<evidence type="ECO:0000313" key="7">
    <source>
        <dbReference type="EMBL" id="CZR45995.1"/>
    </source>
</evidence>
<dbReference type="EC" id="3.4.16.-" evidence="6"/>
<dbReference type="Proteomes" id="UP000183971">
    <property type="component" value="Unassembled WGS sequence"/>
</dbReference>
<dbReference type="PANTHER" id="PTHR11802">
    <property type="entry name" value="SERINE PROTEASE FAMILY S10 SERINE CARBOXYPEPTIDASE"/>
    <property type="match status" value="1"/>
</dbReference>
<evidence type="ECO:0000313" key="8">
    <source>
        <dbReference type="Proteomes" id="UP000183971"/>
    </source>
</evidence>
<dbReference type="GO" id="GO:0006508">
    <property type="term" value="P:proteolysis"/>
    <property type="evidence" value="ECO:0007669"/>
    <property type="project" value="UniProtKB-KW"/>
</dbReference>
<accession>A0A1L7W018</accession>
<comment type="similarity">
    <text evidence="1 6">Belongs to the peptidase S10 family.</text>
</comment>
<sequence length="475" mass="51817">MIMKTALLNVLTALALVGQGSCTPAASLDKRYLQEDGGIKYKVFEHAATGSKTKIVSNSGICETTPGVNQHSGYFSVGTNMNMFFWFFESRKNAKTAPLALWLNGGPGCSSMIGLFQENGPCTFNNGGSKPTLNPNSWNTFANMLYVDQPIATGFSYGTDDAVSTLAAAPRVWNLLQAFYAQFTEYENRDFGLFTESYGGHYGPEFAFYFEQQNAAIDAGKIKGEKINLVALGINNGWIDPGNQYRDYIDYAANNTYRKLITPTQYSKYLNTYNQKCVPAFAKCPGLTGNDAACGNADDVCSSAIERPLENLADFDVYDIRASSNDPFPPSTYSTYLTSASVMKAIGAQSDYQECGDESYNKFIASGDRGRSFLPTLSQVIDSKIQVLIWAGDADWICNWMGNYRALNSIAPQSFVSAPLQSFTVGGKKYGEFKTSGNLSWLRVYGAGHEVPAYQPEAALAAFVATMSKKPISST</sequence>
<keyword evidence="8" id="KW-1185">Reference proteome</keyword>
<dbReference type="InterPro" id="IPR018202">
    <property type="entry name" value="Ser_caboxypep_ser_AS"/>
</dbReference>
<proteinExistence type="inferred from homology"/>
<protein>
    <recommendedName>
        <fullName evidence="6">Carboxypeptidase</fullName>
        <ecNumber evidence="6">3.4.16.-</ecNumber>
    </recommendedName>
</protein>
<dbReference type="InterPro" id="IPR029058">
    <property type="entry name" value="AB_hydrolase_fold"/>
</dbReference>
<organism evidence="7 8">
    <name type="scientific">Fusarium proliferatum (strain ET1)</name>
    <name type="common">Orchid endophyte fungus</name>
    <dbReference type="NCBI Taxonomy" id="1227346"/>
    <lineage>
        <taxon>Eukaryota</taxon>
        <taxon>Fungi</taxon>
        <taxon>Dikarya</taxon>
        <taxon>Ascomycota</taxon>
        <taxon>Pezizomycotina</taxon>
        <taxon>Sordariomycetes</taxon>
        <taxon>Hypocreomycetidae</taxon>
        <taxon>Hypocreales</taxon>
        <taxon>Nectriaceae</taxon>
        <taxon>Fusarium</taxon>
        <taxon>Fusarium fujikuroi species complex</taxon>
    </lineage>
</organism>
<evidence type="ECO:0000256" key="6">
    <source>
        <dbReference type="RuleBase" id="RU361156"/>
    </source>
</evidence>
<comment type="caution">
    <text evidence="7">The sequence shown here is derived from an EMBL/GenBank/DDBJ whole genome shotgun (WGS) entry which is preliminary data.</text>
</comment>
<dbReference type="InterPro" id="IPR033124">
    <property type="entry name" value="Ser_caboxypep_his_AS"/>
</dbReference>
<dbReference type="PANTHER" id="PTHR11802:SF453">
    <property type="entry name" value="S1, PUTATIVE-RELATED"/>
    <property type="match status" value="1"/>
</dbReference>
<dbReference type="Gene3D" id="1.10.287.410">
    <property type="match status" value="1"/>
</dbReference>
<dbReference type="EMBL" id="FJOF01000010">
    <property type="protein sequence ID" value="CZR45995.1"/>
    <property type="molecule type" value="Genomic_DNA"/>
</dbReference>
<feature type="chain" id="PRO_5011829183" description="Carboxypeptidase" evidence="6">
    <location>
        <begin position="23"/>
        <end position="475"/>
    </location>
</feature>
<dbReference type="PRINTS" id="PR00724">
    <property type="entry name" value="CRBOXYPTASEC"/>
</dbReference>
<dbReference type="Gene3D" id="3.40.50.1820">
    <property type="entry name" value="alpha/beta hydrolase"/>
    <property type="match status" value="1"/>
</dbReference>
<evidence type="ECO:0000256" key="4">
    <source>
        <dbReference type="ARBA" id="ARBA00022801"/>
    </source>
</evidence>
<dbReference type="AlphaFoldDB" id="A0A1L7W018"/>
<evidence type="ECO:0000256" key="3">
    <source>
        <dbReference type="ARBA" id="ARBA00022670"/>
    </source>
</evidence>
<keyword evidence="4 6" id="KW-0378">Hydrolase</keyword>
<dbReference type="GeneID" id="42056311"/>